<dbReference type="Pfam" id="PF02541">
    <property type="entry name" value="Ppx-GppA"/>
    <property type="match status" value="1"/>
</dbReference>
<dbReference type="AlphaFoldDB" id="A0A0W7Z3F7"/>
<dbReference type="Proteomes" id="UP000053300">
    <property type="component" value="Unassembled WGS sequence"/>
</dbReference>
<dbReference type="CDD" id="cd24053">
    <property type="entry name" value="ASKHA_NBD_EcPPX-GppA-like"/>
    <property type="match status" value="1"/>
</dbReference>
<dbReference type="SUPFAM" id="SSF109604">
    <property type="entry name" value="HD-domain/PDEase-like"/>
    <property type="match status" value="1"/>
</dbReference>
<accession>A0A1V3TR07</accession>
<dbReference type="Gene3D" id="1.10.3210.10">
    <property type="entry name" value="Hypothetical protein af1432"/>
    <property type="match status" value="1"/>
</dbReference>
<dbReference type="SUPFAM" id="SSF53067">
    <property type="entry name" value="Actin-like ATPase domain"/>
    <property type="match status" value="2"/>
</dbReference>
<protein>
    <submittedName>
        <fullName evidence="4">Exopolyphosphatase</fullName>
    </submittedName>
</protein>
<keyword evidence="5" id="KW-1185">Reference proteome</keyword>
<dbReference type="Gene3D" id="3.30.420.150">
    <property type="entry name" value="Exopolyphosphatase. Domain 2"/>
    <property type="match status" value="1"/>
</dbReference>
<dbReference type="InterPro" id="IPR030673">
    <property type="entry name" value="PyroPPase_GppA_Ppx"/>
</dbReference>
<dbReference type="Gene3D" id="3.30.420.40">
    <property type="match status" value="1"/>
</dbReference>
<sequence length="491" mass="54139">MNHAITLAAVDLGSNSFRLEIGSYEHHQIHRVEYLKETVRQGNGLDAQRNLTQESMERGWACLARFGERLRGFDPQHVRAVATQTLREARNRDVFIDKGSELLGFPIEVIAGEEEAALIYRGVVSQLPATDERRLVIDIGGRSTEFVLGQGSVAQSVASYRIGSVAWTSRYFPQGQLSAQAFQTAEIAARAVLDEVLDSFQLGSWDVAYASAGTANAVGDTLAAHGHGEGIITRAGLDWLQQQLLRFGHVDRIKLDGLKEDRRPVVAGGLSVLRAVFDLLGLDQMQVAQGALRMGVLYGMVDESYAGDVHTASVLGLMERFGVNHVHARHVAETAQQLWLQLHPQEEAAPAALAWAGLLHEVGCRISRSDYHRHSAYVLEHCNAAGFSATELKHLAQLVLGHRGKLKKMEAFMHNTEHALQLLCLRLAAVLCNTRRAPDMQGVQLLRQGKLLLLQTPDGWSQRFPLSAQLLQDEAEAVAKSDWMLQVQHTV</sequence>
<evidence type="ECO:0000259" key="3">
    <source>
        <dbReference type="Pfam" id="PF21447"/>
    </source>
</evidence>
<dbReference type="STRING" id="225992.B5M06_00890"/>
<proteinExistence type="predicted"/>
<dbReference type="RefSeq" id="WP_058879595.1">
    <property type="nucleotide sequence ID" value="NZ_CAUCIF010000006.1"/>
</dbReference>
<comment type="caution">
    <text evidence="4">The sequence shown here is derived from an EMBL/GenBank/DDBJ whole genome shotgun (WGS) entry which is preliminary data.</text>
</comment>
<dbReference type="PIRSF" id="PIRSF001267">
    <property type="entry name" value="Pyrophosphatase_GppA_Ppx"/>
    <property type="match status" value="1"/>
</dbReference>
<feature type="domain" description="Ppx/GppA phosphatase N-terminal" evidence="2">
    <location>
        <begin position="26"/>
        <end position="302"/>
    </location>
</feature>
<dbReference type="InterPro" id="IPR003695">
    <property type="entry name" value="Ppx_GppA_N"/>
</dbReference>
<gene>
    <name evidence="4" type="ORF">AS359_05140</name>
</gene>
<accession>A0A0W7Z3F7</accession>
<feature type="domain" description="Ppx/GppA phosphatase C-terminal" evidence="3">
    <location>
        <begin position="311"/>
        <end position="474"/>
    </location>
</feature>
<dbReference type="PANTHER" id="PTHR30005:SF0">
    <property type="entry name" value="RETROGRADE REGULATION PROTEIN 2"/>
    <property type="match status" value="1"/>
</dbReference>
<dbReference type="Pfam" id="PF21447">
    <property type="entry name" value="Ppx-GppA_III"/>
    <property type="match status" value="1"/>
</dbReference>
<reference evidence="4 5" key="1">
    <citation type="submission" date="2015-12" db="EMBL/GenBank/DDBJ databases">
        <title>Complete genome sequence of a multi-drug resistant strain Acidovorax sp. 12322-1.</title>
        <authorList>
            <person name="Ming D."/>
            <person name="Wang M."/>
            <person name="Hu S."/>
            <person name="Zhou Y."/>
            <person name="Jiang T."/>
        </authorList>
    </citation>
    <scope>NUCLEOTIDE SEQUENCE [LARGE SCALE GENOMIC DNA]</scope>
    <source>
        <strain evidence="4 5">12322-1</strain>
    </source>
</reference>
<dbReference type="GO" id="GO:0016462">
    <property type="term" value="F:pyrophosphatase activity"/>
    <property type="evidence" value="ECO:0007669"/>
    <property type="project" value="TreeGrafter"/>
</dbReference>
<evidence type="ECO:0000313" key="4">
    <source>
        <dbReference type="EMBL" id="KUF41827.1"/>
    </source>
</evidence>
<dbReference type="FunFam" id="3.30.420.40:FF:000023">
    <property type="entry name" value="Guanosine-5'-triphosphate,3'-diphosphate pyrophosphatase"/>
    <property type="match status" value="1"/>
</dbReference>
<name>A0A0W7Z3F7_9BURK</name>
<dbReference type="InterPro" id="IPR050273">
    <property type="entry name" value="GppA/Ppx_hydrolase"/>
</dbReference>
<dbReference type="EMBL" id="LPXH01000018">
    <property type="protein sequence ID" value="KUF41827.1"/>
    <property type="molecule type" value="Genomic_DNA"/>
</dbReference>
<evidence type="ECO:0000313" key="5">
    <source>
        <dbReference type="Proteomes" id="UP000053300"/>
    </source>
</evidence>
<evidence type="ECO:0000256" key="1">
    <source>
        <dbReference type="ARBA" id="ARBA00022801"/>
    </source>
</evidence>
<dbReference type="PANTHER" id="PTHR30005">
    <property type="entry name" value="EXOPOLYPHOSPHATASE"/>
    <property type="match status" value="1"/>
</dbReference>
<dbReference type="InterPro" id="IPR043129">
    <property type="entry name" value="ATPase_NBD"/>
</dbReference>
<organism evidence="4 5">
    <name type="scientific">Comamonas kerstersii</name>
    <dbReference type="NCBI Taxonomy" id="225992"/>
    <lineage>
        <taxon>Bacteria</taxon>
        <taxon>Pseudomonadati</taxon>
        <taxon>Pseudomonadota</taxon>
        <taxon>Betaproteobacteria</taxon>
        <taxon>Burkholderiales</taxon>
        <taxon>Comamonadaceae</taxon>
        <taxon>Comamonas</taxon>
    </lineage>
</organism>
<evidence type="ECO:0000259" key="2">
    <source>
        <dbReference type="Pfam" id="PF02541"/>
    </source>
</evidence>
<dbReference type="InterPro" id="IPR048950">
    <property type="entry name" value="Ppx_GppA_C"/>
</dbReference>
<keyword evidence="1" id="KW-0378">Hydrolase</keyword>